<protein>
    <submittedName>
        <fullName evidence="1">AAA family ATPase</fullName>
    </submittedName>
</protein>
<organism evidence="1 2">
    <name type="scientific">Pontivivens ytuae</name>
    <dbReference type="NCBI Taxonomy" id="2789856"/>
    <lineage>
        <taxon>Bacteria</taxon>
        <taxon>Pseudomonadati</taxon>
        <taxon>Pseudomonadota</taxon>
        <taxon>Alphaproteobacteria</taxon>
        <taxon>Rhodobacterales</taxon>
        <taxon>Paracoccaceae</taxon>
        <taxon>Pontivivens</taxon>
    </lineage>
</organism>
<name>A0A7S9LTN9_9RHOB</name>
<dbReference type="SUPFAM" id="SSF52540">
    <property type="entry name" value="P-loop containing nucleoside triphosphate hydrolases"/>
    <property type="match status" value="1"/>
</dbReference>
<keyword evidence="2" id="KW-1185">Reference proteome</keyword>
<dbReference type="EMBL" id="CP064942">
    <property type="protein sequence ID" value="QPH55112.1"/>
    <property type="molecule type" value="Genomic_DNA"/>
</dbReference>
<sequence>MIVHINGRPGTGKLTIGTALAERIGARLLDNHTIYNLAFALTEAKSPAFYEAVAEVREIAHRRVLDLPAEVPVVLTDAHFADSAHGRAAWATGAALARRRGCPYLVVVLDCAAEENLRRLQSPGRAGKRKPRDPALYPGITARRPLIREGGDRTLELDVTELSAEDAAAQIADWI</sequence>
<proteinExistence type="predicted"/>
<dbReference type="AlphaFoldDB" id="A0A7S9LTN9"/>
<evidence type="ECO:0000313" key="1">
    <source>
        <dbReference type="EMBL" id="QPH55112.1"/>
    </source>
</evidence>
<evidence type="ECO:0000313" key="2">
    <source>
        <dbReference type="Proteomes" id="UP000594800"/>
    </source>
</evidence>
<dbReference type="Pfam" id="PF13671">
    <property type="entry name" value="AAA_33"/>
    <property type="match status" value="1"/>
</dbReference>
<dbReference type="KEGG" id="poz:I0K15_05020"/>
<reference evidence="1 2" key="1">
    <citation type="submission" date="2020-11" db="EMBL/GenBank/DDBJ databases">
        <title>Description of Pontivivens ytuae sp. nov. isolated from deep sea sediment of Mariana Trench.</title>
        <authorList>
            <person name="Wang Z."/>
            <person name="Sun Q.-L."/>
            <person name="Xu X.-D."/>
            <person name="Tang Y.-Z."/>
            <person name="Zhang J."/>
        </authorList>
    </citation>
    <scope>NUCLEOTIDE SEQUENCE [LARGE SCALE GENOMIC DNA]</scope>
    <source>
        <strain evidence="1 2">MT2928</strain>
    </source>
</reference>
<dbReference type="RefSeq" id="WP_196104311.1">
    <property type="nucleotide sequence ID" value="NZ_CP064942.1"/>
</dbReference>
<dbReference type="Gene3D" id="3.40.50.300">
    <property type="entry name" value="P-loop containing nucleotide triphosphate hydrolases"/>
    <property type="match status" value="1"/>
</dbReference>
<dbReference type="InterPro" id="IPR027417">
    <property type="entry name" value="P-loop_NTPase"/>
</dbReference>
<gene>
    <name evidence="1" type="ORF">I0K15_05020</name>
</gene>
<dbReference type="Proteomes" id="UP000594800">
    <property type="component" value="Chromosome"/>
</dbReference>
<accession>A0A7S9LTN9</accession>